<keyword evidence="1" id="KW-0472">Membrane</keyword>
<dbReference type="Pfam" id="PF13367">
    <property type="entry name" value="PrsW-protease"/>
    <property type="match status" value="1"/>
</dbReference>
<feature type="transmembrane region" description="Helical" evidence="1">
    <location>
        <begin position="87"/>
        <end position="106"/>
    </location>
</feature>
<keyword evidence="3" id="KW-1185">Reference proteome</keyword>
<dbReference type="InterPro" id="IPR026898">
    <property type="entry name" value="PrsW"/>
</dbReference>
<accession>A0ABQ3YKL6</accession>
<sequence length="382" mass="41192">MTIATREAAIARTGWGNPFTLWQPRNACFWVYVLGVGYGAWVLFGTINEGIRLYAPALTASALIFAIYAVLFWWFTERIDRYSKQPLALVVAAFVWGGFAATWAIALSGNSALIDLYGKWFGEGFQQAFGAGLTAPLFEELGKASGVLLLMFIAPQVVRTAYDGFILGAFVGLGFEILEDISYGLNSASDEFGSDQLGTSLHTVGLRLLTGFSSHILYSAIAGAGIVYLVGTVAQRRRPGLGLGLVLTAMLLHGLWDANVGLANGNGSVILLLIIVEIALAFAAVIAVFHLTVRPEREAMRAVMAPEAENGVITQEELDALSGGWRQRRRYRAAGQGRAAKRARHHRLEAAHDLADQLAASGGVESGRVAFARSELERLRTS</sequence>
<feature type="transmembrane region" description="Helical" evidence="1">
    <location>
        <begin position="268"/>
        <end position="291"/>
    </location>
</feature>
<name>A0ABQ3YKL6_9ACTN</name>
<gene>
    <name evidence="2" type="ORF">Ade02nite_91110</name>
</gene>
<feature type="transmembrane region" description="Helical" evidence="1">
    <location>
        <begin position="53"/>
        <end position="75"/>
    </location>
</feature>
<organism evidence="2 3">
    <name type="scientific">Paractinoplanes deccanensis</name>
    <dbReference type="NCBI Taxonomy" id="113561"/>
    <lineage>
        <taxon>Bacteria</taxon>
        <taxon>Bacillati</taxon>
        <taxon>Actinomycetota</taxon>
        <taxon>Actinomycetes</taxon>
        <taxon>Micromonosporales</taxon>
        <taxon>Micromonosporaceae</taxon>
        <taxon>Paractinoplanes</taxon>
    </lineage>
</organism>
<protein>
    <recommendedName>
        <fullName evidence="4">PrsW family intramembrane metalloprotease</fullName>
    </recommendedName>
</protein>
<comment type="caution">
    <text evidence="2">The sequence shown here is derived from an EMBL/GenBank/DDBJ whole genome shotgun (WGS) entry which is preliminary data.</text>
</comment>
<evidence type="ECO:0000313" key="3">
    <source>
        <dbReference type="Proteomes" id="UP000609879"/>
    </source>
</evidence>
<keyword evidence="1" id="KW-0812">Transmembrane</keyword>
<reference evidence="2 3" key="1">
    <citation type="submission" date="2021-01" db="EMBL/GenBank/DDBJ databases">
        <title>Whole genome shotgun sequence of Actinoplanes deccanensis NBRC 13994.</title>
        <authorList>
            <person name="Komaki H."/>
            <person name="Tamura T."/>
        </authorList>
    </citation>
    <scope>NUCLEOTIDE SEQUENCE [LARGE SCALE GENOMIC DNA]</scope>
    <source>
        <strain evidence="2 3">NBRC 13994</strain>
    </source>
</reference>
<dbReference type="RefSeq" id="WP_203777684.1">
    <property type="nucleotide sequence ID" value="NZ_BAAABO010000039.1"/>
</dbReference>
<dbReference type="Proteomes" id="UP000609879">
    <property type="component" value="Unassembled WGS sequence"/>
</dbReference>
<dbReference type="EMBL" id="BOMI01000192">
    <property type="protein sequence ID" value="GID80470.1"/>
    <property type="molecule type" value="Genomic_DNA"/>
</dbReference>
<proteinExistence type="predicted"/>
<evidence type="ECO:0000313" key="2">
    <source>
        <dbReference type="EMBL" id="GID80470.1"/>
    </source>
</evidence>
<dbReference type="PANTHER" id="PTHR36844">
    <property type="entry name" value="PROTEASE PRSW"/>
    <property type="match status" value="1"/>
</dbReference>
<keyword evidence="1" id="KW-1133">Transmembrane helix</keyword>
<feature type="transmembrane region" description="Helical" evidence="1">
    <location>
        <begin position="27"/>
        <end position="47"/>
    </location>
</feature>
<feature type="transmembrane region" description="Helical" evidence="1">
    <location>
        <begin position="240"/>
        <end position="256"/>
    </location>
</feature>
<dbReference type="PANTHER" id="PTHR36844:SF1">
    <property type="entry name" value="PROTEASE PRSW"/>
    <property type="match status" value="1"/>
</dbReference>
<feature type="transmembrane region" description="Helical" evidence="1">
    <location>
        <begin position="216"/>
        <end position="233"/>
    </location>
</feature>
<evidence type="ECO:0008006" key="4">
    <source>
        <dbReference type="Google" id="ProtNLM"/>
    </source>
</evidence>
<evidence type="ECO:0000256" key="1">
    <source>
        <dbReference type="SAM" id="Phobius"/>
    </source>
</evidence>